<gene>
    <name evidence="3" type="ORF">F4Y42_06240</name>
</gene>
<feature type="domain" description="FAD dependent oxidoreductase" evidence="2">
    <location>
        <begin position="4"/>
        <end position="361"/>
    </location>
</feature>
<organism evidence="3">
    <name type="scientific">Caldilineaceae bacterium SB0664_bin_27</name>
    <dbReference type="NCBI Taxonomy" id="2605260"/>
    <lineage>
        <taxon>Bacteria</taxon>
        <taxon>Bacillati</taxon>
        <taxon>Chloroflexota</taxon>
        <taxon>Caldilineae</taxon>
        <taxon>Caldilineales</taxon>
        <taxon>Caldilineaceae</taxon>
    </lineage>
</organism>
<reference evidence="3" key="1">
    <citation type="submission" date="2019-09" db="EMBL/GenBank/DDBJ databases">
        <title>Characterisation of the sponge microbiome using genome-centric metagenomics.</title>
        <authorList>
            <person name="Engelberts J.P."/>
            <person name="Robbins S.J."/>
            <person name="De Goeij J.M."/>
            <person name="Aranda M."/>
            <person name="Bell S.C."/>
            <person name="Webster N.S."/>
        </authorList>
    </citation>
    <scope>NUCLEOTIDE SEQUENCE</scope>
    <source>
        <strain evidence="3">SB0664_bin_27</strain>
    </source>
</reference>
<evidence type="ECO:0000256" key="1">
    <source>
        <dbReference type="ARBA" id="ARBA00023002"/>
    </source>
</evidence>
<evidence type="ECO:0000313" key="3">
    <source>
        <dbReference type="EMBL" id="MXY93035.1"/>
    </source>
</evidence>
<dbReference type="GO" id="GO:0016491">
    <property type="term" value="F:oxidoreductase activity"/>
    <property type="evidence" value="ECO:0007669"/>
    <property type="project" value="UniProtKB-KW"/>
</dbReference>
<dbReference type="EMBL" id="VXRG01000054">
    <property type="protein sequence ID" value="MXY93035.1"/>
    <property type="molecule type" value="Genomic_DNA"/>
</dbReference>
<dbReference type="AlphaFoldDB" id="A0A6B0YSC8"/>
<accession>A0A6B0YSC8</accession>
<dbReference type="PANTHER" id="PTHR13847:SF287">
    <property type="entry name" value="FAD-DEPENDENT OXIDOREDUCTASE DOMAIN-CONTAINING PROTEIN 1"/>
    <property type="match status" value="1"/>
</dbReference>
<dbReference type="Pfam" id="PF01266">
    <property type="entry name" value="DAO"/>
    <property type="match status" value="1"/>
</dbReference>
<dbReference type="PANTHER" id="PTHR13847">
    <property type="entry name" value="SARCOSINE DEHYDROGENASE-RELATED"/>
    <property type="match status" value="1"/>
</dbReference>
<dbReference type="Gene3D" id="3.30.9.10">
    <property type="entry name" value="D-Amino Acid Oxidase, subunit A, domain 2"/>
    <property type="match status" value="1"/>
</dbReference>
<comment type="caution">
    <text evidence="3">The sequence shown here is derived from an EMBL/GenBank/DDBJ whole genome shotgun (WGS) entry which is preliminary data.</text>
</comment>
<dbReference type="InterPro" id="IPR036188">
    <property type="entry name" value="FAD/NAD-bd_sf"/>
</dbReference>
<evidence type="ECO:0000259" key="2">
    <source>
        <dbReference type="Pfam" id="PF01266"/>
    </source>
</evidence>
<dbReference type="Gene3D" id="3.50.50.60">
    <property type="entry name" value="FAD/NAD(P)-binding domain"/>
    <property type="match status" value="1"/>
</dbReference>
<name>A0A6B0YSC8_9CHLR</name>
<protein>
    <submittedName>
        <fullName evidence="3">FAD-binding oxidoreductase</fullName>
    </submittedName>
</protein>
<dbReference type="SUPFAM" id="SSF51905">
    <property type="entry name" value="FAD/NAD(P)-binding domain"/>
    <property type="match status" value="1"/>
</dbReference>
<dbReference type="GO" id="GO:0005737">
    <property type="term" value="C:cytoplasm"/>
    <property type="evidence" value="ECO:0007669"/>
    <property type="project" value="TreeGrafter"/>
</dbReference>
<proteinExistence type="predicted"/>
<keyword evidence="1" id="KW-0560">Oxidoreductase</keyword>
<dbReference type="InterPro" id="IPR006076">
    <property type="entry name" value="FAD-dep_OxRdtase"/>
</dbReference>
<sequence length="402" mass="44254">MPSYIVIGGGAIGLNAAYQLARMQSGKVTLLEKGLVGDGSSSRAGGIITGLLWSETGVLARMISLRLYQELSTDLEQYGYRFQDVGCLNLFDPASWREREELLPMYDRLGFGYEILDDAQMRQRWPDLTPEADLVGLHDNLGGYSEPHEFVPALARRCRDLGVEIRENAQVEDLLIDNGRVVGVKTAMGLLEADVVICTVHAWSVTFMERCGVRLPIKSFVHQRYVSSELQERVAFPVINANPYGGYIRPARLGTTDFRILAGGETEEREEQRVNDLSFRMSELSAPESVRSWLATNLTPLVPKLATTRWETEQVGLISYSLDSEPILGTLPELPGLVVGAAFHSGGLAYSPVAGLLLADLAAGRSPSVEISSFSPDRFSAEDTDAYLASTWAQGEALRRRH</sequence>